<accession>A0A2N7CLG4</accession>
<comment type="caution">
    <text evidence="2">The sequence shown here is derived from an EMBL/GenBank/DDBJ whole genome shotgun (WGS) entry which is preliminary data.</text>
</comment>
<proteinExistence type="predicted"/>
<dbReference type="PANTHER" id="PTHR45527">
    <property type="entry name" value="NONRIBOSOMAL PEPTIDE SYNTHETASE"/>
    <property type="match status" value="1"/>
</dbReference>
<feature type="domain" description="Condensation" evidence="1">
    <location>
        <begin position="4"/>
        <end position="419"/>
    </location>
</feature>
<dbReference type="EMBL" id="MCSW01000003">
    <property type="protein sequence ID" value="PMF36506.1"/>
    <property type="molecule type" value="Genomic_DNA"/>
</dbReference>
<dbReference type="InterPro" id="IPR001242">
    <property type="entry name" value="Condensation_dom"/>
</dbReference>
<dbReference type="Gene3D" id="3.30.559.30">
    <property type="entry name" value="Nonribosomal peptide synthetase, condensation domain"/>
    <property type="match status" value="1"/>
</dbReference>
<sequence length="423" mass="49065">MTHQDWYPLTNAQEAYWDEFAQHPDRPLSTVAHCLEISGSIDLEKLADAINQTVSEAEALLLRFRRLENQHYPVQMVCFDAKPAVEVIDLRDEENAQEQVNAYLRSDVEAVIDLEKDVITKVQLYVVGPKKVLWYLRTHHIAVDGYSMSLIEQRCSELYLCLMNNTEPTHRFKTFDVYLKENTDYLHSKRFDVDRSYWNNYLELSHLELSQGDISVSDTVYCERKVPESISDSLVTVSKQLMIGWSDILTLLCTAYLYKHWRLDERQSFPLPVWLPFMNRMGNPCANLPSLMVNTIPYLGEVNDDESVSAYLKRVVKDLRGNYCHGRYRVENKCTSGGHYFLSPFINILPFEPTEFHGCSTRRRIIAGGIADGFNVTFRSSRQAQNMYLKIEAESRLFEQHELNQHANHLLKYLSKALNSVLD</sequence>
<protein>
    <submittedName>
        <fullName evidence="2">Enterobactin synthase</fullName>
    </submittedName>
</protein>
<dbReference type="GO" id="GO:0003824">
    <property type="term" value="F:catalytic activity"/>
    <property type="evidence" value="ECO:0007669"/>
    <property type="project" value="InterPro"/>
</dbReference>
<dbReference type="AlphaFoldDB" id="A0A2N7CLG4"/>
<dbReference type="InterPro" id="IPR023213">
    <property type="entry name" value="CAT-like_dom_sf"/>
</dbReference>
<dbReference type="RefSeq" id="WP_102481523.1">
    <property type="nucleotide sequence ID" value="NZ_MCSW01000003.1"/>
</dbReference>
<dbReference type="Pfam" id="PF00668">
    <property type="entry name" value="Condensation"/>
    <property type="match status" value="1"/>
</dbReference>
<dbReference type="GO" id="GO:0031177">
    <property type="term" value="F:phosphopantetheine binding"/>
    <property type="evidence" value="ECO:0007669"/>
    <property type="project" value="TreeGrafter"/>
</dbReference>
<organism evidence="2 3">
    <name type="scientific">Vibrio splendidus</name>
    <dbReference type="NCBI Taxonomy" id="29497"/>
    <lineage>
        <taxon>Bacteria</taxon>
        <taxon>Pseudomonadati</taxon>
        <taxon>Pseudomonadota</taxon>
        <taxon>Gammaproteobacteria</taxon>
        <taxon>Vibrionales</taxon>
        <taxon>Vibrionaceae</taxon>
        <taxon>Vibrio</taxon>
    </lineage>
</organism>
<evidence type="ECO:0000313" key="2">
    <source>
        <dbReference type="EMBL" id="PMF36506.1"/>
    </source>
</evidence>
<dbReference type="GO" id="GO:0005737">
    <property type="term" value="C:cytoplasm"/>
    <property type="evidence" value="ECO:0007669"/>
    <property type="project" value="TreeGrafter"/>
</dbReference>
<dbReference type="GO" id="GO:0043041">
    <property type="term" value="P:amino acid activation for nonribosomal peptide biosynthetic process"/>
    <property type="evidence" value="ECO:0007669"/>
    <property type="project" value="TreeGrafter"/>
</dbReference>
<dbReference type="PANTHER" id="PTHR45527:SF1">
    <property type="entry name" value="FATTY ACID SYNTHASE"/>
    <property type="match status" value="1"/>
</dbReference>
<dbReference type="Gene3D" id="3.30.559.10">
    <property type="entry name" value="Chloramphenicol acetyltransferase-like domain"/>
    <property type="match status" value="1"/>
</dbReference>
<dbReference type="GO" id="GO:0044550">
    <property type="term" value="P:secondary metabolite biosynthetic process"/>
    <property type="evidence" value="ECO:0007669"/>
    <property type="project" value="TreeGrafter"/>
</dbReference>
<evidence type="ECO:0000259" key="1">
    <source>
        <dbReference type="Pfam" id="PF00668"/>
    </source>
</evidence>
<gene>
    <name evidence="2" type="ORF">BCV19_02105</name>
</gene>
<evidence type="ECO:0000313" key="3">
    <source>
        <dbReference type="Proteomes" id="UP000235405"/>
    </source>
</evidence>
<reference evidence="3" key="1">
    <citation type="submission" date="2016-07" db="EMBL/GenBank/DDBJ databases">
        <title>Nontailed viruses are major unrecognized killers of bacteria in the ocean.</title>
        <authorList>
            <person name="Kauffman K."/>
            <person name="Hussain F."/>
            <person name="Yang J."/>
            <person name="Arevalo P."/>
            <person name="Brown J."/>
            <person name="Cutler M."/>
            <person name="Kelly L."/>
            <person name="Polz M.F."/>
        </authorList>
    </citation>
    <scope>NUCLEOTIDE SEQUENCE [LARGE SCALE GENOMIC DNA]</scope>
    <source>
        <strain evidence="3">10N.286.54.F3</strain>
    </source>
</reference>
<dbReference type="Proteomes" id="UP000235405">
    <property type="component" value="Unassembled WGS sequence"/>
</dbReference>
<dbReference type="SUPFAM" id="SSF52777">
    <property type="entry name" value="CoA-dependent acyltransferases"/>
    <property type="match status" value="2"/>
</dbReference>
<name>A0A2N7CLG4_VIBSP</name>